<keyword evidence="1" id="KW-0812">Transmembrane</keyword>
<keyword evidence="3" id="KW-1185">Reference proteome</keyword>
<gene>
    <name evidence="2" type="ORF">DFQ12_2541</name>
</gene>
<reference evidence="2 3" key="1">
    <citation type="submission" date="2018-09" db="EMBL/GenBank/DDBJ databases">
        <title>Genomic Encyclopedia of Type Strains, Phase III (KMG-III): the genomes of soil and plant-associated and newly described type strains.</title>
        <authorList>
            <person name="Whitman W."/>
        </authorList>
    </citation>
    <scope>NUCLEOTIDE SEQUENCE [LARGE SCALE GENOMIC DNA]</scope>
    <source>
        <strain evidence="2 3">CECT 7938</strain>
    </source>
</reference>
<feature type="transmembrane region" description="Helical" evidence="1">
    <location>
        <begin position="63"/>
        <end position="85"/>
    </location>
</feature>
<proteinExistence type="predicted"/>
<dbReference type="CDD" id="cd14686">
    <property type="entry name" value="bZIP"/>
    <property type="match status" value="1"/>
</dbReference>
<dbReference type="EMBL" id="RAPY01000002">
    <property type="protein sequence ID" value="RKE52307.1"/>
    <property type="molecule type" value="Genomic_DNA"/>
</dbReference>
<protein>
    <submittedName>
        <fullName evidence="2">Uncharacterized protein</fullName>
    </submittedName>
</protein>
<evidence type="ECO:0000313" key="3">
    <source>
        <dbReference type="Proteomes" id="UP000286246"/>
    </source>
</evidence>
<keyword evidence="1" id="KW-0472">Membrane</keyword>
<evidence type="ECO:0000313" key="2">
    <source>
        <dbReference type="EMBL" id="RKE52307.1"/>
    </source>
</evidence>
<comment type="caution">
    <text evidence="2">The sequence shown here is derived from an EMBL/GenBank/DDBJ whole genome shotgun (WGS) entry which is preliminary data.</text>
</comment>
<keyword evidence="1" id="KW-1133">Transmembrane helix</keyword>
<feature type="transmembrane region" description="Helical" evidence="1">
    <location>
        <begin position="30"/>
        <end position="51"/>
    </location>
</feature>
<dbReference type="Proteomes" id="UP000286246">
    <property type="component" value="Unassembled WGS sequence"/>
</dbReference>
<sequence>MAGVGTYDLVRQHDEIYYVADELFDKHFRWIVAGIFAYLMGIQLLCIKLFLWVCDLLRKRQPILPVFLMQIVLFTCLFSFILPFLNQKLMELIMLKVLDMAQPDIAFLHDKYNRSRLWLTLYPLTWILLIYWRSNKRKRQQIHYLEKSNAQLRLDIEQLLFAEYLSTAFLVIRKQGGIAYELTSKGELLLIARGNYAMHRFIAMYCTQISKAVFIYTPDIIGVNREESYIEIPNHLFQVMKAAIKKYAKLAEIVQDIKSRHGLLHLSKIYMDHIDPKK</sequence>
<organism evidence="2 3">
    <name type="scientific">Sphingobacterium detergens</name>
    <dbReference type="NCBI Taxonomy" id="1145106"/>
    <lineage>
        <taxon>Bacteria</taxon>
        <taxon>Pseudomonadati</taxon>
        <taxon>Bacteroidota</taxon>
        <taxon>Sphingobacteriia</taxon>
        <taxon>Sphingobacteriales</taxon>
        <taxon>Sphingobacteriaceae</taxon>
        <taxon>Sphingobacterium</taxon>
    </lineage>
</organism>
<accession>A0A420B6G7</accession>
<evidence type="ECO:0000256" key="1">
    <source>
        <dbReference type="SAM" id="Phobius"/>
    </source>
</evidence>
<feature type="transmembrane region" description="Helical" evidence="1">
    <location>
        <begin position="115"/>
        <end position="132"/>
    </location>
</feature>
<name>A0A420B6G7_SPHD1</name>
<dbReference type="AlphaFoldDB" id="A0A420B6G7"/>